<reference evidence="1" key="2">
    <citation type="journal article" date="2022" name="New Phytol.">
        <title>Evolutionary transition to the ectomycorrhizal habit in the genomes of a hyperdiverse lineage of mushroom-forming fungi.</title>
        <authorList>
            <person name="Looney B."/>
            <person name="Miyauchi S."/>
            <person name="Morin E."/>
            <person name="Drula E."/>
            <person name="Courty P.E."/>
            <person name="Kohler A."/>
            <person name="Kuo A."/>
            <person name="LaButti K."/>
            <person name="Pangilinan J."/>
            <person name="Lipzen A."/>
            <person name="Riley R."/>
            <person name="Andreopoulos W."/>
            <person name="He G."/>
            <person name="Johnson J."/>
            <person name="Nolan M."/>
            <person name="Tritt A."/>
            <person name="Barry K.W."/>
            <person name="Grigoriev I.V."/>
            <person name="Nagy L.G."/>
            <person name="Hibbett D."/>
            <person name="Henrissat B."/>
            <person name="Matheny P.B."/>
            <person name="Labbe J."/>
            <person name="Martin F.M."/>
        </authorList>
    </citation>
    <scope>NUCLEOTIDE SEQUENCE</scope>
    <source>
        <strain evidence="1">EC-137</strain>
    </source>
</reference>
<proteinExistence type="predicted"/>
<protein>
    <submittedName>
        <fullName evidence="1">Uncharacterized protein</fullName>
    </submittedName>
</protein>
<reference evidence="1" key="1">
    <citation type="submission" date="2021-02" db="EMBL/GenBank/DDBJ databases">
        <authorList>
            <consortium name="DOE Joint Genome Institute"/>
            <person name="Ahrendt S."/>
            <person name="Looney B.P."/>
            <person name="Miyauchi S."/>
            <person name="Morin E."/>
            <person name="Drula E."/>
            <person name="Courty P.E."/>
            <person name="Chicoki N."/>
            <person name="Fauchery L."/>
            <person name="Kohler A."/>
            <person name="Kuo A."/>
            <person name="Labutti K."/>
            <person name="Pangilinan J."/>
            <person name="Lipzen A."/>
            <person name="Riley R."/>
            <person name="Andreopoulos W."/>
            <person name="He G."/>
            <person name="Johnson J."/>
            <person name="Barry K.W."/>
            <person name="Grigoriev I.V."/>
            <person name="Nagy L."/>
            <person name="Hibbett D."/>
            <person name="Henrissat B."/>
            <person name="Matheny P.B."/>
            <person name="Labbe J."/>
            <person name="Martin F."/>
        </authorList>
    </citation>
    <scope>NUCLEOTIDE SEQUENCE</scope>
    <source>
        <strain evidence="1">EC-137</strain>
    </source>
</reference>
<feature type="non-terminal residue" evidence="1">
    <location>
        <position position="1"/>
    </location>
</feature>
<dbReference type="EMBL" id="MU274551">
    <property type="protein sequence ID" value="KAI0026452.1"/>
    <property type="molecule type" value="Genomic_DNA"/>
</dbReference>
<evidence type="ECO:0000313" key="2">
    <source>
        <dbReference type="Proteomes" id="UP000814128"/>
    </source>
</evidence>
<sequence length="272" mass="29176">YSPSESSDDLELERGLVIGLGLGLAAWGVLLTQTAHCLSILLQRHSRKRTPSFLLSYIALVLCLGSTAIFARLQQMLDAFVDNRNFPGGPLGYNSALSASPVSLIRAVCYTVLNWLNGVFLVHRLYLIWNRKLVVVALPAIIFLASTSLSVVFLYMTAHPGRILAHSTVNFGVVYVGLSVALGILVTSLIACRLLYMRHLVAQAAGYKYACAYMSAQSVLVESGAIYPVAAIVFLVGLALGDAVQFASDPGIAPLLIIARMASGKAFSEETV</sequence>
<comment type="caution">
    <text evidence="1">The sequence shown here is derived from an EMBL/GenBank/DDBJ whole genome shotgun (WGS) entry which is preliminary data.</text>
</comment>
<organism evidence="1 2">
    <name type="scientific">Vararia minispora EC-137</name>
    <dbReference type="NCBI Taxonomy" id="1314806"/>
    <lineage>
        <taxon>Eukaryota</taxon>
        <taxon>Fungi</taxon>
        <taxon>Dikarya</taxon>
        <taxon>Basidiomycota</taxon>
        <taxon>Agaricomycotina</taxon>
        <taxon>Agaricomycetes</taxon>
        <taxon>Russulales</taxon>
        <taxon>Lachnocladiaceae</taxon>
        <taxon>Vararia</taxon>
    </lineage>
</organism>
<gene>
    <name evidence="1" type="ORF">K488DRAFT_12158</name>
</gene>
<name>A0ACB8Q454_9AGAM</name>
<dbReference type="Proteomes" id="UP000814128">
    <property type="component" value="Unassembled WGS sequence"/>
</dbReference>
<feature type="non-terminal residue" evidence="1">
    <location>
        <position position="272"/>
    </location>
</feature>
<accession>A0ACB8Q454</accession>
<keyword evidence="2" id="KW-1185">Reference proteome</keyword>
<evidence type="ECO:0000313" key="1">
    <source>
        <dbReference type="EMBL" id="KAI0026452.1"/>
    </source>
</evidence>